<proteinExistence type="predicted"/>
<dbReference type="InterPro" id="IPR029044">
    <property type="entry name" value="Nucleotide-diphossugar_trans"/>
</dbReference>
<protein>
    <submittedName>
        <fullName evidence="1">Uncharacterized protein</fullName>
    </submittedName>
</protein>
<dbReference type="RefSeq" id="WP_007475581.1">
    <property type="nucleotide sequence ID" value="NZ_ABCJ01000013.1"/>
</dbReference>
<sequence>FILSGSSVLIKKEVIIKNKLNFLSEAEPAEDVNFWIRLSRYGKFVFCNYKGVIYHRVDENSIMNKKSDKVKLTPPFLYKIDWSKFMQKEKEYLKKFIKKEYYKTAYNNRKKFLDKREFSLVLYKNNIKISIFNMIIYFIIRFMPEKVLNLIKLFLKKRGKDENICN</sequence>
<reference evidence="1 2" key="1">
    <citation type="journal article" date="2011" name="Stand. Genomic Sci.">
        <title>Draft genome sequence of Caminibacter mediatlanticus strain TB-2, an epsilonproteobacterium isolated from a deep-sea hydrothermal vent.</title>
        <authorList>
            <person name="Giovannelli D."/>
            <person name="Ferriera S."/>
            <person name="Johnson J."/>
            <person name="Kravitz S."/>
            <person name="Perez-Rodriguez I."/>
            <person name="Ricci J."/>
            <person name="O'Brien C."/>
            <person name="Voordeckers J.W."/>
            <person name="Bini E."/>
            <person name="Vetriani C."/>
        </authorList>
    </citation>
    <scope>NUCLEOTIDE SEQUENCE [LARGE SCALE GENOMIC DNA]</scope>
    <source>
        <strain evidence="1 2">TB-2</strain>
    </source>
</reference>
<organism evidence="1 2">
    <name type="scientific">Caminibacter mediatlanticus TB-2</name>
    <dbReference type="NCBI Taxonomy" id="391592"/>
    <lineage>
        <taxon>Bacteria</taxon>
        <taxon>Pseudomonadati</taxon>
        <taxon>Campylobacterota</taxon>
        <taxon>Epsilonproteobacteria</taxon>
        <taxon>Nautiliales</taxon>
        <taxon>Nautiliaceae</taxon>
        <taxon>Caminibacter</taxon>
    </lineage>
</organism>
<dbReference type="SUPFAM" id="SSF53448">
    <property type="entry name" value="Nucleotide-diphospho-sugar transferases"/>
    <property type="match status" value="1"/>
</dbReference>
<dbReference type="Gene3D" id="3.90.550.10">
    <property type="entry name" value="Spore Coat Polysaccharide Biosynthesis Protein SpsA, Chain A"/>
    <property type="match status" value="1"/>
</dbReference>
<evidence type="ECO:0000313" key="2">
    <source>
        <dbReference type="Proteomes" id="UP000003288"/>
    </source>
</evidence>
<dbReference type="Proteomes" id="UP000003288">
    <property type="component" value="Unassembled WGS sequence"/>
</dbReference>
<dbReference type="EMBL" id="ABCJ01000013">
    <property type="protein sequence ID" value="EDM22997.1"/>
    <property type="molecule type" value="Genomic_DNA"/>
</dbReference>
<accession>A0AAI9F0T3</accession>
<comment type="caution">
    <text evidence="1">The sequence shown here is derived from an EMBL/GenBank/DDBJ whole genome shotgun (WGS) entry which is preliminary data.</text>
</comment>
<dbReference type="AlphaFoldDB" id="A0AAI9F0T3"/>
<feature type="non-terminal residue" evidence="1">
    <location>
        <position position="1"/>
    </location>
</feature>
<evidence type="ECO:0000313" key="1">
    <source>
        <dbReference type="EMBL" id="EDM22997.1"/>
    </source>
</evidence>
<gene>
    <name evidence="1" type="ORF">CMTB2_04342</name>
</gene>
<name>A0AAI9F0T3_9BACT</name>